<gene>
    <name evidence="9" type="ORF">EOD42_04405</name>
</gene>
<keyword evidence="3" id="KW-0813">Transport</keyword>
<feature type="transmembrane region" description="Helical" evidence="8">
    <location>
        <begin position="163"/>
        <end position="183"/>
    </location>
</feature>
<evidence type="ECO:0000256" key="7">
    <source>
        <dbReference type="ARBA" id="ARBA00023136"/>
    </source>
</evidence>
<protein>
    <submittedName>
        <fullName evidence="9">Azaleucine resistance protein AzlC</fullName>
    </submittedName>
</protein>
<dbReference type="Proteomes" id="UP000282957">
    <property type="component" value="Unassembled WGS sequence"/>
</dbReference>
<comment type="caution">
    <text evidence="9">The sequence shown here is derived from an EMBL/GenBank/DDBJ whole genome shotgun (WGS) entry which is preliminary data.</text>
</comment>
<keyword evidence="7 8" id="KW-0472">Membrane</keyword>
<evidence type="ECO:0000256" key="2">
    <source>
        <dbReference type="ARBA" id="ARBA00010735"/>
    </source>
</evidence>
<evidence type="ECO:0000256" key="5">
    <source>
        <dbReference type="ARBA" id="ARBA00022692"/>
    </source>
</evidence>
<dbReference type="PANTHER" id="PTHR34979">
    <property type="entry name" value="INNER MEMBRANE PROTEIN YGAZ"/>
    <property type="match status" value="1"/>
</dbReference>
<dbReference type="PANTHER" id="PTHR34979:SF1">
    <property type="entry name" value="INNER MEMBRANE PROTEIN YGAZ"/>
    <property type="match status" value="1"/>
</dbReference>
<evidence type="ECO:0000256" key="4">
    <source>
        <dbReference type="ARBA" id="ARBA00022475"/>
    </source>
</evidence>
<evidence type="ECO:0000313" key="9">
    <source>
        <dbReference type="EMBL" id="RVT99341.1"/>
    </source>
</evidence>
<feature type="transmembrane region" description="Helical" evidence="8">
    <location>
        <begin position="134"/>
        <end position="157"/>
    </location>
</feature>
<dbReference type="RefSeq" id="WP_127786236.1">
    <property type="nucleotide sequence ID" value="NZ_SACL01000001.1"/>
</dbReference>
<keyword evidence="10" id="KW-1185">Reference proteome</keyword>
<dbReference type="Pfam" id="PF03591">
    <property type="entry name" value="AzlC"/>
    <property type="match status" value="1"/>
</dbReference>
<dbReference type="GO" id="GO:1903785">
    <property type="term" value="P:L-valine transmembrane transport"/>
    <property type="evidence" value="ECO:0007669"/>
    <property type="project" value="TreeGrafter"/>
</dbReference>
<evidence type="ECO:0000313" key="10">
    <source>
        <dbReference type="Proteomes" id="UP000282957"/>
    </source>
</evidence>
<accession>A0A437MNX0</accession>
<reference evidence="9 10" key="1">
    <citation type="submission" date="2019-01" db="EMBL/GenBank/DDBJ databases">
        <authorList>
            <person name="Chen W.-M."/>
        </authorList>
    </citation>
    <scope>NUCLEOTIDE SEQUENCE [LARGE SCALE GENOMIC DNA]</scope>
    <source>
        <strain evidence="9 10">CCP-6</strain>
    </source>
</reference>
<sequence>MSAPVTFTWAGFRRGLRLVAPALPSFIPFGLVVGLQAAGQGLSALEITLMSLTVFAGTSQLVGLGAWGWPVPVLAVAVAAMVVNLRMAPMTAALTPMFHGLHGWRLWASLFTVTDHSFAMSVKEMREGNRDAAVLLGMGIPTWLWWTSCVTLGHALAGVMTISASHPLVFAGLATMAALTVTLWRGRTDLLPWGVAGAVGVALSQAGLPTPWPILAGAIAGSAAGALRDMRRP</sequence>
<proteinExistence type="inferred from homology"/>
<dbReference type="GO" id="GO:0005886">
    <property type="term" value="C:plasma membrane"/>
    <property type="evidence" value="ECO:0007669"/>
    <property type="project" value="UniProtKB-SubCell"/>
</dbReference>
<comment type="similarity">
    <text evidence="2">Belongs to the AzlC family.</text>
</comment>
<dbReference type="EMBL" id="SACL01000001">
    <property type="protein sequence ID" value="RVT99341.1"/>
    <property type="molecule type" value="Genomic_DNA"/>
</dbReference>
<keyword evidence="5 8" id="KW-0812">Transmembrane</keyword>
<dbReference type="AlphaFoldDB" id="A0A437MNX0"/>
<name>A0A437MNX0_9PROT</name>
<evidence type="ECO:0000256" key="1">
    <source>
        <dbReference type="ARBA" id="ARBA00004651"/>
    </source>
</evidence>
<keyword evidence="4" id="KW-1003">Cell membrane</keyword>
<evidence type="ECO:0000256" key="3">
    <source>
        <dbReference type="ARBA" id="ARBA00022448"/>
    </source>
</evidence>
<evidence type="ECO:0000256" key="8">
    <source>
        <dbReference type="SAM" id="Phobius"/>
    </source>
</evidence>
<dbReference type="OrthoDB" id="9803444at2"/>
<dbReference type="InterPro" id="IPR011606">
    <property type="entry name" value="Brnchd-chn_aa_trnsp_permease"/>
</dbReference>
<organism evidence="9 10">
    <name type="scientific">Rhodovarius crocodyli</name>
    <dbReference type="NCBI Taxonomy" id="1979269"/>
    <lineage>
        <taxon>Bacteria</taxon>
        <taxon>Pseudomonadati</taxon>
        <taxon>Pseudomonadota</taxon>
        <taxon>Alphaproteobacteria</taxon>
        <taxon>Acetobacterales</taxon>
        <taxon>Roseomonadaceae</taxon>
        <taxon>Rhodovarius</taxon>
    </lineage>
</organism>
<comment type="subcellular location">
    <subcellularLocation>
        <location evidence="1">Cell membrane</location>
        <topology evidence="1">Multi-pass membrane protein</topology>
    </subcellularLocation>
</comment>
<feature type="transmembrane region" description="Helical" evidence="8">
    <location>
        <begin position="26"/>
        <end position="49"/>
    </location>
</feature>
<evidence type="ECO:0000256" key="6">
    <source>
        <dbReference type="ARBA" id="ARBA00022989"/>
    </source>
</evidence>
<keyword evidence="6 8" id="KW-1133">Transmembrane helix</keyword>
<feature type="transmembrane region" description="Helical" evidence="8">
    <location>
        <begin position="61"/>
        <end position="84"/>
    </location>
</feature>